<keyword evidence="3" id="KW-1185">Reference proteome</keyword>
<gene>
    <name evidence="2" type="ORF">ACFQDO_06610</name>
</gene>
<sequence length="150" mass="16464">MLAAATADEDDETHGPKHCSCQLVAATTSRLAAAEPVSIGRLAGCHVDGDSVDGFAALLRWRWAWLGVVQSPREVSMSAEKLLPFQPLTMTSAQITAVSYLARYSGHTHDLYAHQLQRWFAWCETNALDPLVGIQRAHVELFIRHSARPG</sequence>
<protein>
    <recommendedName>
        <fullName evidence="4">Core-binding (CB) domain-containing protein</fullName>
    </recommendedName>
</protein>
<comment type="caution">
    <text evidence="2">The sequence shown here is derived from an EMBL/GenBank/DDBJ whole genome shotgun (WGS) entry which is preliminary data.</text>
</comment>
<accession>A0ABW1JCD1</accession>
<evidence type="ECO:0000313" key="2">
    <source>
        <dbReference type="EMBL" id="MFC6006800.1"/>
    </source>
</evidence>
<evidence type="ECO:0000256" key="1">
    <source>
        <dbReference type="ARBA" id="ARBA00023125"/>
    </source>
</evidence>
<dbReference type="InterPro" id="IPR010998">
    <property type="entry name" value="Integrase_recombinase_N"/>
</dbReference>
<evidence type="ECO:0000313" key="3">
    <source>
        <dbReference type="Proteomes" id="UP001596189"/>
    </source>
</evidence>
<reference evidence="3" key="1">
    <citation type="journal article" date="2019" name="Int. J. Syst. Evol. Microbiol.">
        <title>The Global Catalogue of Microorganisms (GCM) 10K type strain sequencing project: providing services to taxonomists for standard genome sequencing and annotation.</title>
        <authorList>
            <consortium name="The Broad Institute Genomics Platform"/>
            <consortium name="The Broad Institute Genome Sequencing Center for Infectious Disease"/>
            <person name="Wu L."/>
            <person name="Ma J."/>
        </authorList>
    </citation>
    <scope>NUCLEOTIDE SEQUENCE [LARGE SCALE GENOMIC DNA]</scope>
    <source>
        <strain evidence="3">KACC 14249</strain>
    </source>
</reference>
<dbReference type="Proteomes" id="UP001596189">
    <property type="component" value="Unassembled WGS sequence"/>
</dbReference>
<dbReference type="Gene3D" id="1.10.150.130">
    <property type="match status" value="1"/>
</dbReference>
<name>A0ABW1JCD1_9ACTN</name>
<dbReference type="EMBL" id="JBHSRD010000003">
    <property type="protein sequence ID" value="MFC6006800.1"/>
    <property type="molecule type" value="Genomic_DNA"/>
</dbReference>
<dbReference type="RefSeq" id="WP_345718273.1">
    <property type="nucleotide sequence ID" value="NZ_BAABFP010000008.1"/>
</dbReference>
<organism evidence="2 3">
    <name type="scientific">Angustibacter luteus</name>
    <dbReference type="NCBI Taxonomy" id="658456"/>
    <lineage>
        <taxon>Bacteria</taxon>
        <taxon>Bacillati</taxon>
        <taxon>Actinomycetota</taxon>
        <taxon>Actinomycetes</taxon>
        <taxon>Kineosporiales</taxon>
        <taxon>Kineosporiaceae</taxon>
    </lineage>
</organism>
<evidence type="ECO:0008006" key="4">
    <source>
        <dbReference type="Google" id="ProtNLM"/>
    </source>
</evidence>
<proteinExistence type="predicted"/>
<dbReference type="SUPFAM" id="SSF47823">
    <property type="entry name" value="lambda integrase-like, N-terminal domain"/>
    <property type="match status" value="1"/>
</dbReference>
<keyword evidence="1" id="KW-0238">DNA-binding</keyword>